<dbReference type="RefSeq" id="WP_092331451.1">
    <property type="nucleotide sequence ID" value="NZ_FNCP01000005.1"/>
</dbReference>
<keyword evidence="1" id="KW-0812">Transmembrane</keyword>
<evidence type="ECO:0000313" key="3">
    <source>
        <dbReference type="Proteomes" id="UP000198656"/>
    </source>
</evidence>
<evidence type="ECO:0008006" key="4">
    <source>
        <dbReference type="Google" id="ProtNLM"/>
    </source>
</evidence>
<protein>
    <recommendedName>
        <fullName evidence="4">PQ loop repeat-containing protein</fullName>
    </recommendedName>
</protein>
<name>A0A1G7W774_9FIRM</name>
<dbReference type="Proteomes" id="UP000198656">
    <property type="component" value="Unassembled WGS sequence"/>
</dbReference>
<dbReference type="AlphaFoldDB" id="A0A1G7W774"/>
<feature type="transmembrane region" description="Helical" evidence="1">
    <location>
        <begin position="59"/>
        <end position="78"/>
    </location>
</feature>
<feature type="transmembrane region" description="Helical" evidence="1">
    <location>
        <begin position="36"/>
        <end position="53"/>
    </location>
</feature>
<keyword evidence="1" id="KW-1133">Transmembrane helix</keyword>
<organism evidence="2 3">
    <name type="scientific">Desulfosporosinus hippei DSM 8344</name>
    <dbReference type="NCBI Taxonomy" id="1121419"/>
    <lineage>
        <taxon>Bacteria</taxon>
        <taxon>Bacillati</taxon>
        <taxon>Bacillota</taxon>
        <taxon>Clostridia</taxon>
        <taxon>Eubacteriales</taxon>
        <taxon>Desulfitobacteriaceae</taxon>
        <taxon>Desulfosporosinus</taxon>
    </lineage>
</organism>
<sequence>MSIFEIIMLICFGAAWPLSIYKSYTSRSTAGKSVSFLIVILIGYVAGIMHKVFNQYDAVVYLYLLNFLMVFTDLLIYFRNSRFATSNHPSKKKVSHSAVSAK</sequence>
<evidence type="ECO:0000313" key="2">
    <source>
        <dbReference type="EMBL" id="SDG67778.1"/>
    </source>
</evidence>
<keyword evidence="3" id="KW-1185">Reference proteome</keyword>
<evidence type="ECO:0000256" key="1">
    <source>
        <dbReference type="SAM" id="Phobius"/>
    </source>
</evidence>
<dbReference type="EMBL" id="FNCP01000005">
    <property type="protein sequence ID" value="SDG67778.1"/>
    <property type="molecule type" value="Genomic_DNA"/>
</dbReference>
<reference evidence="3" key="1">
    <citation type="submission" date="2016-10" db="EMBL/GenBank/DDBJ databases">
        <authorList>
            <person name="Varghese N."/>
            <person name="Submissions S."/>
        </authorList>
    </citation>
    <scope>NUCLEOTIDE SEQUENCE [LARGE SCALE GENOMIC DNA]</scope>
    <source>
        <strain evidence="3">DSM 8344</strain>
    </source>
</reference>
<dbReference type="OrthoDB" id="5827at2"/>
<keyword evidence="1" id="KW-0472">Membrane</keyword>
<proteinExistence type="predicted"/>
<gene>
    <name evidence="2" type="ORF">SAMN05443529_10553</name>
</gene>
<accession>A0A1G7W774</accession>
<feature type="transmembrane region" description="Helical" evidence="1">
    <location>
        <begin position="6"/>
        <end position="24"/>
    </location>
</feature>